<dbReference type="SMART" id="SM00710">
    <property type="entry name" value="PbH1"/>
    <property type="match status" value="11"/>
</dbReference>
<evidence type="ECO:0000313" key="9">
    <source>
        <dbReference type="EMBL" id="KAK3287607.1"/>
    </source>
</evidence>
<dbReference type="InterPro" id="IPR000719">
    <property type="entry name" value="Prot_kinase_dom"/>
</dbReference>
<dbReference type="PANTHER" id="PTHR22990:SF15">
    <property type="entry name" value="F-BOX ONLY PROTEIN 10"/>
    <property type="match status" value="1"/>
</dbReference>
<keyword evidence="2 3" id="KW-0833">Ubl conjugation pathway</keyword>
<reference evidence="9 10" key="1">
    <citation type="journal article" date="2015" name="Genome Biol. Evol.">
        <title>Comparative Genomics of a Bacterivorous Green Alga Reveals Evolutionary Causalities and Consequences of Phago-Mixotrophic Mode of Nutrition.</title>
        <authorList>
            <person name="Burns J.A."/>
            <person name="Paasch A."/>
            <person name="Narechania A."/>
            <person name="Kim E."/>
        </authorList>
    </citation>
    <scope>NUCLEOTIDE SEQUENCE [LARGE SCALE GENOMIC DNA]</scope>
    <source>
        <strain evidence="9 10">PLY_AMNH</strain>
    </source>
</reference>
<feature type="compositionally biased region" description="Basic and acidic residues" evidence="5">
    <location>
        <begin position="635"/>
        <end position="644"/>
    </location>
</feature>
<feature type="region of interest" description="Disordered" evidence="5">
    <location>
        <begin position="614"/>
        <end position="650"/>
    </location>
</feature>
<dbReference type="Gene3D" id="3.90.1750.10">
    <property type="entry name" value="Hect, E3 ligase catalytic domains"/>
    <property type="match status" value="1"/>
</dbReference>
<dbReference type="GO" id="GO:0004842">
    <property type="term" value="F:ubiquitin-protein transferase activity"/>
    <property type="evidence" value="ECO:0007669"/>
    <property type="project" value="InterPro"/>
</dbReference>
<sequence>MLLPQPVVLLPIVAASSSYAISTDPDGPWSLSVHLRSVSMPLAEHAQAPLAEIQGTGGLPAVAVSGAALQGGSLSGVTLSVTGEAPAARQEPGEGRGAGDAEEERAACVVRCGGGGGSMHGDSMEGRFEMRGCTVRGAGERMTGVHVSGAFVSVAITETTVRGGGWGVRCSGGGSLECVSCVITECAGGGCNVEAGSHAGLARCDVVANGVGVETVGSFTMADCTIRGSTSHGIVVRGDGASIEERAAGSGGDWGARSGARGGIFVTEQGQGSFEGCDVYENKVHGVCVQGTGSPTVRGTRVHGNVLAGIFVTEQGQGSFEDCEVCGSRRHGVCVSGTGSPTVGGTRVHDACRHMGSRARARRFEGCDVYENKWQGVCVQGTGSPTVRGTRVHGNEWRGILVAEQGQGSFEGCDVYENELHGVCVQGTGSPTVRGTRVHGNGGDGVSIHESTTGTVEDCSIESERGHGVLLQGASALTVSRGRICGHARFETGGDIGSAAAALRTVVFRAGEAKALWQALVSAGEAGLQCSQTHASISLEALPAVDAQLRELDRAVQGIEQHVARADISDAEEATLRALRERRRDLAAACGAGLGAVCDELRRRVRCAREAVSKSAAPLQTRRGGEPGGAGDGGTEQRRPRSEVESAGEAAEQARARCIQALLARPSPLQALCGPLASAAAPPPSSSTGDDASTPSRVALEEEALQAGRRELELWQTAAKTECAHLQRQVQARREEASRLQALLEHYTERCGALQSLAGREEECAELCGELQALEDKQTEVEDQQRALQRQDHPAAKRRRVVLKLSGGSPRPIERGVDADELAEQRRVLKQRERGVRMLLRQKVALLPEFVEEAGLLGDGAAALWRSRTVSADYTEVKVLEACAHREVLEALFAGEEPPHHCVLKRFATGDGGARQVAEKEVRILARLRHPLVVPIEAVFYDAERGQSYLQLPFAERGTLQRWGEETPPGERVRETHAMGRALFQGLAYVHGEQVIHRDVKPSNILIRSDGRPQLADFDISKDTRNTDCTTRTTMAGTRGTPGYMAPEVEAGGESTPASDCWSAGAVLYWLHFGEEAVLRGRGTVAVPATAEDALRELLEALLQRKPSQRPTAAEVLVSPYMMRGAPHGEERDASLASRQQVLAFHEHVAQVHSSTARSSTSMRLTRHPRSVEEPASRVLDPLEVLGRLQEISQRNLRRKLQVEFHGEAGQDAGGLTTEMYKQLWDEVVRPEVGLFERGENGRVLPVTDSDMTPHKAVRLRTVGLAMAKCIFDRRLVRADFAPSLYKFVKGVTPTRSDLDHFDPGYGRQMTFLLVTPGHAAYLEEEALACGESLSEENKAQYVQEQVQRKLVQCRRRGLEAVRDGFLAAAEALNLRAHVDNLRWVDLKSLSEGEDHISAADIKQVLWYGEFPPNCNMEARFGEVLDCMEESELRQLLYAITGFHHIPSGGLRNPNELVANRNVIEILYHPLSALPMFHTCFFRMDLPGYPNLSIAELRGKINEAVTNSVDVGFQIA</sequence>
<dbReference type="Proteomes" id="UP001190700">
    <property type="component" value="Unassembled WGS sequence"/>
</dbReference>
<feature type="signal peptide" evidence="6">
    <location>
        <begin position="1"/>
        <end position="20"/>
    </location>
</feature>
<gene>
    <name evidence="9" type="ORF">CYMTET_4889</name>
</gene>
<dbReference type="SUPFAM" id="SSF56204">
    <property type="entry name" value="Hect, E3 ligase catalytic domain"/>
    <property type="match status" value="1"/>
</dbReference>
<dbReference type="SUPFAM" id="SSF56112">
    <property type="entry name" value="Protein kinase-like (PK-like)"/>
    <property type="match status" value="1"/>
</dbReference>
<feature type="region of interest" description="Disordered" evidence="5">
    <location>
        <begin position="1153"/>
        <end position="1174"/>
    </location>
</feature>
<protein>
    <submittedName>
        <fullName evidence="9">Uncharacterized protein</fullName>
    </submittedName>
</protein>
<dbReference type="EMBL" id="LGRX02000786">
    <property type="protein sequence ID" value="KAK3287607.1"/>
    <property type="molecule type" value="Genomic_DNA"/>
</dbReference>
<feature type="chain" id="PRO_5042032406" evidence="6">
    <location>
        <begin position="21"/>
        <end position="1516"/>
    </location>
</feature>
<feature type="domain" description="HECT" evidence="8">
    <location>
        <begin position="1193"/>
        <end position="1516"/>
    </location>
</feature>
<evidence type="ECO:0000256" key="5">
    <source>
        <dbReference type="SAM" id="MobiDB-lite"/>
    </source>
</evidence>
<evidence type="ECO:0000256" key="4">
    <source>
        <dbReference type="SAM" id="Coils"/>
    </source>
</evidence>
<evidence type="ECO:0000259" key="8">
    <source>
        <dbReference type="PROSITE" id="PS50237"/>
    </source>
</evidence>
<dbReference type="InterPro" id="IPR006626">
    <property type="entry name" value="PbH1"/>
</dbReference>
<evidence type="ECO:0000259" key="7">
    <source>
        <dbReference type="PROSITE" id="PS50011"/>
    </source>
</evidence>
<dbReference type="PROSITE" id="PS00108">
    <property type="entry name" value="PROTEIN_KINASE_ST"/>
    <property type="match status" value="1"/>
</dbReference>
<dbReference type="SMART" id="SM00119">
    <property type="entry name" value="HECTc"/>
    <property type="match status" value="1"/>
</dbReference>
<dbReference type="Pfam" id="PF00632">
    <property type="entry name" value="HECT"/>
    <property type="match status" value="1"/>
</dbReference>
<dbReference type="Pfam" id="PF13229">
    <property type="entry name" value="Beta_helix"/>
    <property type="match status" value="2"/>
</dbReference>
<evidence type="ECO:0000313" key="10">
    <source>
        <dbReference type="Proteomes" id="UP001190700"/>
    </source>
</evidence>
<dbReference type="GO" id="GO:0005524">
    <property type="term" value="F:ATP binding"/>
    <property type="evidence" value="ECO:0007669"/>
    <property type="project" value="InterPro"/>
</dbReference>
<evidence type="ECO:0000256" key="3">
    <source>
        <dbReference type="PROSITE-ProRule" id="PRU00104"/>
    </source>
</evidence>
<accession>A0AAE0H0H3</accession>
<dbReference type="SMART" id="SM00220">
    <property type="entry name" value="S_TKc"/>
    <property type="match status" value="1"/>
</dbReference>
<evidence type="ECO:0000256" key="2">
    <source>
        <dbReference type="ARBA" id="ARBA00022786"/>
    </source>
</evidence>
<dbReference type="InterPro" id="IPR051550">
    <property type="entry name" value="SCF-Subunits/Alg-Epimerases"/>
</dbReference>
<dbReference type="SUPFAM" id="SSF51126">
    <property type="entry name" value="Pectin lyase-like"/>
    <property type="match status" value="2"/>
</dbReference>
<dbReference type="GO" id="GO:0004672">
    <property type="term" value="F:protein kinase activity"/>
    <property type="evidence" value="ECO:0007669"/>
    <property type="project" value="InterPro"/>
</dbReference>
<dbReference type="Gene3D" id="1.10.510.10">
    <property type="entry name" value="Transferase(Phosphotransferase) domain 1"/>
    <property type="match status" value="1"/>
</dbReference>
<dbReference type="PROSITE" id="PS50237">
    <property type="entry name" value="HECT"/>
    <property type="match status" value="1"/>
</dbReference>
<feature type="region of interest" description="Disordered" evidence="5">
    <location>
        <begin position="83"/>
        <end position="102"/>
    </location>
</feature>
<evidence type="ECO:0000256" key="1">
    <source>
        <dbReference type="ARBA" id="ARBA00022737"/>
    </source>
</evidence>
<keyword evidence="1" id="KW-0677">Repeat</keyword>
<dbReference type="InterPro" id="IPR000569">
    <property type="entry name" value="HECT_dom"/>
</dbReference>
<proteinExistence type="predicted"/>
<feature type="active site" description="Glycyl thioester intermediate" evidence="3">
    <location>
        <position position="1480"/>
    </location>
</feature>
<keyword evidence="4" id="KW-0175">Coiled coil</keyword>
<dbReference type="PANTHER" id="PTHR22990">
    <property type="entry name" value="F-BOX ONLY PROTEIN"/>
    <property type="match status" value="1"/>
</dbReference>
<comment type="caution">
    <text evidence="9">The sequence shown here is derived from an EMBL/GenBank/DDBJ whole genome shotgun (WGS) entry which is preliminary data.</text>
</comment>
<dbReference type="Gene3D" id="2.160.20.10">
    <property type="entry name" value="Single-stranded right-handed beta-helix, Pectin lyase-like"/>
    <property type="match status" value="2"/>
</dbReference>
<dbReference type="InterPro" id="IPR039448">
    <property type="entry name" value="Beta_helix"/>
</dbReference>
<dbReference type="InterPro" id="IPR011009">
    <property type="entry name" value="Kinase-like_dom_sf"/>
</dbReference>
<feature type="region of interest" description="Disordered" evidence="5">
    <location>
        <begin position="675"/>
        <end position="696"/>
    </location>
</feature>
<keyword evidence="10" id="KW-1185">Reference proteome</keyword>
<dbReference type="InterPro" id="IPR008271">
    <property type="entry name" value="Ser/Thr_kinase_AS"/>
</dbReference>
<evidence type="ECO:0000256" key="6">
    <source>
        <dbReference type="SAM" id="SignalP"/>
    </source>
</evidence>
<dbReference type="InterPro" id="IPR011050">
    <property type="entry name" value="Pectin_lyase_fold/virulence"/>
</dbReference>
<feature type="coiled-coil region" evidence="4">
    <location>
        <begin position="723"/>
        <end position="791"/>
    </location>
</feature>
<dbReference type="Pfam" id="PF00069">
    <property type="entry name" value="Pkinase"/>
    <property type="match status" value="1"/>
</dbReference>
<name>A0AAE0H0H3_9CHLO</name>
<dbReference type="InterPro" id="IPR035983">
    <property type="entry name" value="Hect_E3_ubiquitin_ligase"/>
</dbReference>
<dbReference type="PROSITE" id="PS50011">
    <property type="entry name" value="PROTEIN_KINASE_DOM"/>
    <property type="match status" value="1"/>
</dbReference>
<dbReference type="InterPro" id="IPR012334">
    <property type="entry name" value="Pectin_lyas_fold"/>
</dbReference>
<dbReference type="CDD" id="cd14014">
    <property type="entry name" value="STKc_PknB_like"/>
    <property type="match status" value="1"/>
</dbReference>
<dbReference type="Gene3D" id="3.30.2410.10">
    <property type="entry name" value="Hect, E3 ligase catalytic domain"/>
    <property type="match status" value="1"/>
</dbReference>
<keyword evidence="6" id="KW-0732">Signal</keyword>
<feature type="domain" description="Protein kinase" evidence="7">
    <location>
        <begin position="851"/>
        <end position="1122"/>
    </location>
</feature>
<feature type="compositionally biased region" description="Polar residues" evidence="5">
    <location>
        <begin position="1153"/>
        <end position="1164"/>
    </location>
</feature>
<organism evidence="9 10">
    <name type="scientific">Cymbomonas tetramitiformis</name>
    <dbReference type="NCBI Taxonomy" id="36881"/>
    <lineage>
        <taxon>Eukaryota</taxon>
        <taxon>Viridiplantae</taxon>
        <taxon>Chlorophyta</taxon>
        <taxon>Pyramimonadophyceae</taxon>
        <taxon>Pyramimonadales</taxon>
        <taxon>Pyramimonadaceae</taxon>
        <taxon>Cymbomonas</taxon>
    </lineage>
</organism>